<dbReference type="AlphaFoldDB" id="A0A377GHI3"/>
<dbReference type="Proteomes" id="UP000254374">
    <property type="component" value="Unassembled WGS sequence"/>
</dbReference>
<keyword evidence="4" id="KW-1185">Reference proteome</keyword>
<dbReference type="Pfam" id="PF02661">
    <property type="entry name" value="Fic"/>
    <property type="match status" value="1"/>
</dbReference>
<accession>A0A377GHI3</accession>
<feature type="domain" description="Fido" evidence="1">
    <location>
        <begin position="105"/>
        <end position="229"/>
    </location>
</feature>
<evidence type="ECO:0000313" key="4">
    <source>
        <dbReference type="Proteomes" id="UP000186808"/>
    </source>
</evidence>
<dbReference type="EMBL" id="UGGV01000001">
    <property type="protein sequence ID" value="STO24257.1"/>
    <property type="molecule type" value="Genomic_DNA"/>
</dbReference>
<dbReference type="STRING" id="464.Lgor_1290"/>
<dbReference type="InterPro" id="IPR025230">
    <property type="entry name" value="DUF4172"/>
</dbReference>
<protein>
    <submittedName>
        <fullName evidence="3">Fic/DOC family</fullName>
    </submittedName>
</protein>
<dbReference type="PANTHER" id="PTHR13504:SF33">
    <property type="entry name" value="FIC FAMILY PROTEIN"/>
    <property type="match status" value="1"/>
</dbReference>
<dbReference type="InterPro" id="IPR040198">
    <property type="entry name" value="Fido_containing"/>
</dbReference>
<evidence type="ECO:0000259" key="1">
    <source>
        <dbReference type="PROSITE" id="PS51459"/>
    </source>
</evidence>
<dbReference type="InterPro" id="IPR003812">
    <property type="entry name" value="Fido"/>
</dbReference>
<dbReference type="SUPFAM" id="SSF140931">
    <property type="entry name" value="Fic-like"/>
    <property type="match status" value="1"/>
</dbReference>
<evidence type="ECO:0000313" key="5">
    <source>
        <dbReference type="Proteomes" id="UP000254374"/>
    </source>
</evidence>
<evidence type="ECO:0000313" key="2">
    <source>
        <dbReference type="EMBL" id="SIR72990.1"/>
    </source>
</evidence>
<dbReference type="EMBL" id="FTNL01000021">
    <property type="protein sequence ID" value="SIR72990.1"/>
    <property type="molecule type" value="Genomic_DNA"/>
</dbReference>
<dbReference type="Pfam" id="PF13776">
    <property type="entry name" value="DUF4172"/>
    <property type="match status" value="1"/>
</dbReference>
<evidence type="ECO:0000313" key="3">
    <source>
        <dbReference type="EMBL" id="STO24257.1"/>
    </source>
</evidence>
<proteinExistence type="predicted"/>
<gene>
    <name evidence="3" type="ORF">NCTC11401_01065</name>
    <name evidence="2" type="ORF">SAMN05421777_12174</name>
</gene>
<reference evidence="2 4" key="1">
    <citation type="submission" date="2017-01" db="EMBL/GenBank/DDBJ databases">
        <authorList>
            <person name="Varghese N."/>
            <person name="Submissions S."/>
        </authorList>
    </citation>
    <scope>NUCLEOTIDE SEQUENCE [LARGE SCALE GENOMIC DNA]</scope>
    <source>
        <strain evidence="2 4">ATCC 33342</strain>
    </source>
</reference>
<dbReference type="Gene3D" id="1.10.3290.10">
    <property type="entry name" value="Fido-like domain"/>
    <property type="match status" value="1"/>
</dbReference>
<organism evidence="3 5">
    <name type="scientific">Fluoribacter gormanii</name>
    <dbReference type="NCBI Taxonomy" id="464"/>
    <lineage>
        <taxon>Bacteria</taxon>
        <taxon>Pseudomonadati</taxon>
        <taxon>Pseudomonadota</taxon>
        <taxon>Gammaproteobacteria</taxon>
        <taxon>Legionellales</taxon>
        <taxon>Legionellaceae</taxon>
        <taxon>Fluoribacter</taxon>
    </lineage>
</organism>
<dbReference type="PANTHER" id="PTHR13504">
    <property type="entry name" value="FIDO DOMAIN-CONTAINING PROTEIN DDB_G0283145"/>
    <property type="match status" value="1"/>
</dbReference>
<dbReference type="Proteomes" id="UP000186808">
    <property type="component" value="Unassembled WGS sequence"/>
</dbReference>
<name>A0A377GHI3_9GAMM</name>
<reference evidence="3 5" key="2">
    <citation type="submission" date="2018-06" db="EMBL/GenBank/DDBJ databases">
        <authorList>
            <consortium name="Pathogen Informatics"/>
            <person name="Doyle S."/>
        </authorList>
    </citation>
    <scope>NUCLEOTIDE SEQUENCE [LARGE SCALE GENOMIC DNA]</scope>
    <source>
        <strain evidence="3 5">NCTC11401</strain>
    </source>
</reference>
<sequence>MGISDCSAGTCFIALISHCRCFSLVSLISRPIISQKGKQNLFIDLMCTDALDSSQIEGEHLNRDSVQSSIKKELGLSTEAPRASMAERGIAKMMANLYQTISSPLTHQVLFDWYQFLMGNSHHLEHIGQYRKHEEAIQIVSGPDYDRKIHCEAPPSTCVLDEMDQFIGWFERSAFTGSAPLPRLTRSGIAHLWFESIHLFEDGNGRIGRFANIALAAQQSTYLYIDFYY</sequence>
<dbReference type="PROSITE" id="PS51459">
    <property type="entry name" value="FIDO"/>
    <property type="match status" value="1"/>
</dbReference>
<dbReference type="InterPro" id="IPR036597">
    <property type="entry name" value="Fido-like_dom_sf"/>
</dbReference>